<evidence type="ECO:0000313" key="3">
    <source>
        <dbReference type="Proteomes" id="UP001501920"/>
    </source>
</evidence>
<evidence type="ECO:0000313" key="2">
    <source>
        <dbReference type="Ensembl" id="ENSPNAP00000074328.1"/>
    </source>
</evidence>
<accession>A0AAR2LCJ4</accession>
<dbReference type="Ensembl" id="ENSPNAT00000046923.1">
    <property type="protein sequence ID" value="ENSPNAP00000074328.1"/>
    <property type="gene ID" value="ENSPNAG00000035067.1"/>
</dbReference>
<dbReference type="PANTHER" id="PTHR16092:SF14">
    <property type="entry name" value="EXOCYST COMPLEX COMPONENT 1 ISOFORM X1"/>
    <property type="match status" value="1"/>
</dbReference>
<dbReference type="GO" id="GO:0005886">
    <property type="term" value="C:plasma membrane"/>
    <property type="evidence" value="ECO:0007669"/>
    <property type="project" value="TreeGrafter"/>
</dbReference>
<dbReference type="GeneTree" id="ENSGT00940000156499"/>
<protein>
    <recommendedName>
        <fullName evidence="1">Exocyst complex component Sec3 PIP2-binding N-terminal domain-containing protein</fullName>
    </recommendedName>
</protein>
<reference evidence="2" key="2">
    <citation type="submission" date="2025-08" db="UniProtKB">
        <authorList>
            <consortium name="Ensembl"/>
        </authorList>
    </citation>
    <scope>IDENTIFICATION</scope>
</reference>
<proteinExistence type="predicted"/>
<dbReference type="GO" id="GO:0006887">
    <property type="term" value="P:exocytosis"/>
    <property type="evidence" value="ECO:0007669"/>
    <property type="project" value="TreeGrafter"/>
</dbReference>
<reference evidence="2" key="3">
    <citation type="submission" date="2025-09" db="UniProtKB">
        <authorList>
            <consortium name="Ensembl"/>
        </authorList>
    </citation>
    <scope>IDENTIFICATION</scope>
</reference>
<dbReference type="AlphaFoldDB" id="A0AAR2LCJ4"/>
<dbReference type="Gene3D" id="2.30.29.90">
    <property type="match status" value="1"/>
</dbReference>
<name>A0AAR2LCJ4_PYGNA</name>
<evidence type="ECO:0000259" key="1">
    <source>
        <dbReference type="SMART" id="SM01313"/>
    </source>
</evidence>
<dbReference type="PANTHER" id="PTHR16092">
    <property type="entry name" value="SEC3/SYNTAXIN-RELATED"/>
    <property type="match status" value="1"/>
</dbReference>
<dbReference type="InterPro" id="IPR028258">
    <property type="entry name" value="Sec3-PIP2_bind"/>
</dbReference>
<organism evidence="2 3">
    <name type="scientific">Pygocentrus nattereri</name>
    <name type="common">Red-bellied piranha</name>
    <dbReference type="NCBI Taxonomy" id="42514"/>
    <lineage>
        <taxon>Eukaryota</taxon>
        <taxon>Metazoa</taxon>
        <taxon>Chordata</taxon>
        <taxon>Craniata</taxon>
        <taxon>Vertebrata</taxon>
        <taxon>Euteleostomi</taxon>
        <taxon>Actinopterygii</taxon>
        <taxon>Neopterygii</taxon>
        <taxon>Teleostei</taxon>
        <taxon>Ostariophysi</taxon>
        <taxon>Characiformes</taxon>
        <taxon>Characoidei</taxon>
        <taxon>Pygocentrus</taxon>
    </lineage>
</organism>
<dbReference type="Proteomes" id="UP001501920">
    <property type="component" value="Chromosome 4"/>
</dbReference>
<dbReference type="GO" id="GO:0006893">
    <property type="term" value="P:Golgi to plasma membrane transport"/>
    <property type="evidence" value="ECO:0007669"/>
    <property type="project" value="TreeGrafter"/>
</dbReference>
<dbReference type="GO" id="GO:0000145">
    <property type="term" value="C:exocyst"/>
    <property type="evidence" value="ECO:0007669"/>
    <property type="project" value="TreeGrafter"/>
</dbReference>
<feature type="domain" description="Exocyst complex component Sec3 PIP2-binding N-terminal" evidence="1">
    <location>
        <begin position="42"/>
        <end position="134"/>
    </location>
</feature>
<dbReference type="GO" id="GO:0005546">
    <property type="term" value="F:phosphatidylinositol-4,5-bisphosphate binding"/>
    <property type="evidence" value="ECO:0007669"/>
    <property type="project" value="TreeGrafter"/>
</dbReference>
<dbReference type="Pfam" id="PF15277">
    <property type="entry name" value="Sec3-PIP2_bind"/>
    <property type="match status" value="1"/>
</dbReference>
<keyword evidence="3" id="KW-1185">Reference proteome</keyword>
<dbReference type="SMART" id="SM01313">
    <property type="entry name" value="Sec3-PIP2_bind"/>
    <property type="match status" value="1"/>
</dbReference>
<sequence length="280" mass="31559">MMNIQSAISREIFAPQDEKLLVAIEVKKRTRRRLPFLTAGRRRDYVTFLCLSVTNKRPAQVFITKVKQYPGSPRFARRSQWSVVQLRRVDGNNPNKDSPEFDLVFDHNHDQWVASSAAEKCMFVQILYHACQNYWEGQLEPASVGVGTTGDAKGPGASGDQPAVTGVVERKKVQTAHRPTEFINCQSKLMGDACSVNMVIYRCKIFLNRMKNTMIANQGQLQGSSQKVCLEAAELRGSDAFPSLRTFNLYSLTRATCDVPPSLDVWRMENTTLFWTGVDS</sequence>
<reference evidence="2 3" key="1">
    <citation type="submission" date="2020-10" db="EMBL/GenBank/DDBJ databases">
        <title>Pygocentrus nattereri (red-bellied piranha) genome, fPygNat1, primary haplotype.</title>
        <authorList>
            <person name="Myers G."/>
            <person name="Meyer A."/>
            <person name="Karagic N."/>
            <person name="Pippel M."/>
            <person name="Winkler S."/>
            <person name="Tracey A."/>
            <person name="Wood J."/>
            <person name="Formenti G."/>
            <person name="Howe K."/>
            <person name="Fedrigo O."/>
            <person name="Jarvis E.D."/>
        </authorList>
    </citation>
    <scope>NUCLEOTIDE SEQUENCE [LARGE SCALE GENOMIC DNA]</scope>
</reference>